<accession>A0A1H0ZEL4</accession>
<dbReference type="STRING" id="37928.SAMN04489742_0314"/>
<dbReference type="PROSITE" id="PS51257">
    <property type="entry name" value="PROKAR_LIPOPROTEIN"/>
    <property type="match status" value="1"/>
</dbReference>
<protein>
    <recommendedName>
        <fullName evidence="3">Lipoprotein</fullName>
    </recommendedName>
</protein>
<dbReference type="RefSeq" id="WP_074698782.1">
    <property type="nucleotide sequence ID" value="NZ_CP018863.1"/>
</dbReference>
<dbReference type="OrthoDB" id="9512763at2"/>
<sequence length="186" mass="19552">MSIHHSKSDHFGSWLVRLGLPGALVFGSLGLAGCGTSGPESGVDVEDVQEAADDPLGAEAPRSASPSVPGGPYEGLYDQKFVDELDSLEGQTVTISADVNEVVAPEAFTIAGTDDTTVEPLLVIYDGDLADLEPGKPVRVKGVVHTVLDLPYIEDDLGADLDDPLYAAWDQEPYIMAVKVDMNPSG</sequence>
<gene>
    <name evidence="1" type="ORF">SAMN04489742_0314</name>
</gene>
<reference evidence="1 2" key="1">
    <citation type="submission" date="2016-10" db="EMBL/GenBank/DDBJ databases">
        <authorList>
            <person name="de Groot N.N."/>
        </authorList>
    </citation>
    <scope>NUCLEOTIDE SEQUENCE [LARGE SCALE GENOMIC DNA]</scope>
    <source>
        <strain evidence="1 2">DSM 20117</strain>
    </source>
</reference>
<evidence type="ECO:0000313" key="2">
    <source>
        <dbReference type="Proteomes" id="UP000181917"/>
    </source>
</evidence>
<proteinExistence type="predicted"/>
<dbReference type="AlphaFoldDB" id="A0A1H0ZEL4"/>
<evidence type="ECO:0008006" key="3">
    <source>
        <dbReference type="Google" id="ProtNLM"/>
    </source>
</evidence>
<keyword evidence="2" id="KW-1185">Reference proteome</keyword>
<dbReference type="Proteomes" id="UP000181917">
    <property type="component" value="Unassembled WGS sequence"/>
</dbReference>
<evidence type="ECO:0000313" key="1">
    <source>
        <dbReference type="EMBL" id="SDQ25965.1"/>
    </source>
</evidence>
<organism evidence="1 2">
    <name type="scientific">Crystallibacter crystallopoietes</name>
    <dbReference type="NCBI Taxonomy" id="37928"/>
    <lineage>
        <taxon>Bacteria</taxon>
        <taxon>Bacillati</taxon>
        <taxon>Actinomycetota</taxon>
        <taxon>Actinomycetes</taxon>
        <taxon>Micrococcales</taxon>
        <taxon>Micrococcaceae</taxon>
        <taxon>Crystallibacter</taxon>
    </lineage>
</organism>
<dbReference type="KEGG" id="acry:AC20117_15705"/>
<dbReference type="EMBL" id="FNKH01000002">
    <property type="protein sequence ID" value="SDQ25965.1"/>
    <property type="molecule type" value="Genomic_DNA"/>
</dbReference>
<name>A0A1H0ZEL4_9MICC</name>